<dbReference type="AlphaFoldDB" id="A0A917E9H8"/>
<dbReference type="PANTHER" id="PTHR10357">
    <property type="entry name" value="ALPHA-AMYLASE FAMILY MEMBER"/>
    <property type="match status" value="1"/>
</dbReference>
<dbReference type="RefSeq" id="WP_188406408.1">
    <property type="nucleotide sequence ID" value="NZ_BMGL01000009.1"/>
</dbReference>
<name>A0A917E9H8_9FLAO</name>
<keyword evidence="3" id="KW-1185">Reference proteome</keyword>
<dbReference type="PROSITE" id="PS51257">
    <property type="entry name" value="PROKAR_LIPOPROTEIN"/>
    <property type="match status" value="1"/>
</dbReference>
<dbReference type="GO" id="GO:0005975">
    <property type="term" value="P:carbohydrate metabolic process"/>
    <property type="evidence" value="ECO:0007669"/>
    <property type="project" value="InterPro"/>
</dbReference>
<dbReference type="Pfam" id="PF00128">
    <property type="entry name" value="Alpha-amylase"/>
    <property type="match status" value="1"/>
</dbReference>
<dbReference type="Proteomes" id="UP000599688">
    <property type="component" value="Unassembled WGS sequence"/>
</dbReference>
<dbReference type="InterPro" id="IPR017853">
    <property type="entry name" value="GH"/>
</dbReference>
<accession>A0A917E9H8</accession>
<evidence type="ECO:0000313" key="2">
    <source>
        <dbReference type="EMBL" id="GGE16279.1"/>
    </source>
</evidence>
<dbReference type="Gene3D" id="3.20.20.80">
    <property type="entry name" value="Glycosidases"/>
    <property type="match status" value="1"/>
</dbReference>
<proteinExistence type="predicted"/>
<dbReference type="SUPFAM" id="SSF51445">
    <property type="entry name" value="(Trans)glycosidases"/>
    <property type="match status" value="1"/>
</dbReference>
<dbReference type="PANTHER" id="PTHR10357:SF209">
    <property type="entry name" value="PERIPLASMIC ALPHA-AMYLASE"/>
    <property type="match status" value="1"/>
</dbReference>
<dbReference type="SMART" id="SM00642">
    <property type="entry name" value="Aamy"/>
    <property type="match status" value="1"/>
</dbReference>
<gene>
    <name evidence="2" type="ORF">GCM10010831_16970</name>
</gene>
<dbReference type="InterPro" id="IPR006047">
    <property type="entry name" value="GH13_cat_dom"/>
</dbReference>
<sequence>MKHKLVCLFSILVIVSCQTKEAKINLEAPETPFHWNAATIYLLLTDRFNNGDETNDVNFGRTEETGVLRGFEGGDIKGITQKIKEGYFTDLGINAIWLTPIVEQIHGITDEGTGNTYPYHGYWAKDWTSLDPNFGTKADLKEMVETAHQFNIRILLDAVVNHTGPVTEKDQVWPEEWVRTSPTCTYQDFETTVSCTLVENLPDVKTESNIEVNLPPALVEKWKKEGRYEDEIASLNSFFEETGYPKAPRFYIMKWLSDYIKDFGIDGYRVDTVKHTEPYVWQEFNKICNRAFKQWKNENPKQVLDNQDFFLLGEVYNYAISHKKAYDFGDKQVNYFDDAFNSLINFELKWNALQQDYETHFSRYAKVLSNELNGFGIVNYVTSHDDGKPFDLKRIKNKEAANRLLLSPGTAQIYYGDETARLLEIGGTVGDATLRSFMNWDQLNSLTETQNILAYWQKLGKFRAKHPAIGAGSHQQIQANPYVFSRKFSTEDFQDEVIVALHYAEEEKIIDVESIFSENDLLFDAFSEQQVKVVNGQVRLTSSYETVLLEKLNY</sequence>
<evidence type="ECO:0000259" key="1">
    <source>
        <dbReference type="SMART" id="SM00642"/>
    </source>
</evidence>
<evidence type="ECO:0000313" key="3">
    <source>
        <dbReference type="Proteomes" id="UP000599688"/>
    </source>
</evidence>
<protein>
    <recommendedName>
        <fullName evidence="1">Glycosyl hydrolase family 13 catalytic domain-containing protein</fullName>
    </recommendedName>
</protein>
<feature type="domain" description="Glycosyl hydrolase family 13 catalytic" evidence="1">
    <location>
        <begin position="42"/>
        <end position="463"/>
    </location>
</feature>
<dbReference type="EMBL" id="BMGL01000009">
    <property type="protein sequence ID" value="GGE16279.1"/>
    <property type="molecule type" value="Genomic_DNA"/>
</dbReference>
<reference evidence="2 3" key="1">
    <citation type="journal article" date="2014" name="Int. J. Syst. Evol. Microbiol.">
        <title>Complete genome sequence of Corynebacterium casei LMG S-19264T (=DSM 44701T), isolated from a smear-ripened cheese.</title>
        <authorList>
            <consortium name="US DOE Joint Genome Institute (JGI-PGF)"/>
            <person name="Walter F."/>
            <person name="Albersmeier A."/>
            <person name="Kalinowski J."/>
            <person name="Ruckert C."/>
        </authorList>
    </citation>
    <scope>NUCLEOTIDE SEQUENCE [LARGE SCALE GENOMIC DNA]</scope>
    <source>
        <strain evidence="2 3">CGMCC 1.12925</strain>
    </source>
</reference>
<comment type="caution">
    <text evidence="2">The sequence shown here is derived from an EMBL/GenBank/DDBJ whole genome shotgun (WGS) entry which is preliminary data.</text>
</comment>
<organism evidence="2 3">
    <name type="scientific">Psychroflexus salis</name>
    <dbReference type="NCBI Taxonomy" id="1526574"/>
    <lineage>
        <taxon>Bacteria</taxon>
        <taxon>Pseudomonadati</taxon>
        <taxon>Bacteroidota</taxon>
        <taxon>Flavobacteriia</taxon>
        <taxon>Flavobacteriales</taxon>
        <taxon>Flavobacteriaceae</taxon>
        <taxon>Psychroflexus</taxon>
    </lineage>
</organism>